<feature type="compositionally biased region" description="Low complexity" evidence="1">
    <location>
        <begin position="851"/>
        <end position="863"/>
    </location>
</feature>
<reference evidence="3" key="1">
    <citation type="submission" date="2021-01" db="EMBL/GenBank/DDBJ databases">
        <authorList>
            <person name="Corre E."/>
            <person name="Pelletier E."/>
            <person name="Niang G."/>
            <person name="Scheremetjew M."/>
            <person name="Finn R."/>
            <person name="Kale V."/>
            <person name="Holt S."/>
            <person name="Cochrane G."/>
            <person name="Meng A."/>
            <person name="Brown T."/>
            <person name="Cohen L."/>
        </authorList>
    </citation>
    <scope>NUCLEOTIDE SEQUENCE</scope>
    <source>
        <strain evidence="3">CCMP1320</strain>
    </source>
</reference>
<feature type="compositionally biased region" description="Polar residues" evidence="1">
    <location>
        <begin position="545"/>
        <end position="554"/>
    </location>
</feature>
<dbReference type="EMBL" id="HBIP01022004">
    <property type="protein sequence ID" value="CAE0498059.1"/>
    <property type="molecule type" value="Transcribed_RNA"/>
</dbReference>
<feature type="compositionally biased region" description="Polar residues" evidence="1">
    <location>
        <begin position="665"/>
        <end position="676"/>
    </location>
</feature>
<feature type="region of interest" description="Disordered" evidence="1">
    <location>
        <begin position="837"/>
        <end position="863"/>
    </location>
</feature>
<feature type="transmembrane region" description="Helical" evidence="2">
    <location>
        <begin position="1191"/>
        <end position="1213"/>
    </location>
</feature>
<feature type="compositionally biased region" description="Polar residues" evidence="1">
    <location>
        <begin position="135"/>
        <end position="162"/>
    </location>
</feature>
<feature type="region of interest" description="Disordered" evidence="1">
    <location>
        <begin position="131"/>
        <end position="162"/>
    </location>
</feature>
<protein>
    <submittedName>
        <fullName evidence="3">Uncharacterized protein</fullName>
    </submittedName>
</protein>
<feature type="compositionally biased region" description="Basic and acidic residues" evidence="1">
    <location>
        <begin position="1"/>
        <end position="16"/>
    </location>
</feature>
<organism evidence="3">
    <name type="scientific">Dunaliella tertiolecta</name>
    <name type="common">Green alga</name>
    <dbReference type="NCBI Taxonomy" id="3047"/>
    <lineage>
        <taxon>Eukaryota</taxon>
        <taxon>Viridiplantae</taxon>
        <taxon>Chlorophyta</taxon>
        <taxon>core chlorophytes</taxon>
        <taxon>Chlorophyceae</taxon>
        <taxon>CS clade</taxon>
        <taxon>Chlamydomonadales</taxon>
        <taxon>Dunaliellaceae</taxon>
        <taxon>Dunaliella</taxon>
    </lineage>
</organism>
<feature type="region of interest" description="Disordered" evidence="1">
    <location>
        <begin position="1"/>
        <end position="32"/>
    </location>
</feature>
<feature type="compositionally biased region" description="Basic residues" evidence="1">
    <location>
        <begin position="1096"/>
        <end position="1113"/>
    </location>
</feature>
<keyword evidence="2" id="KW-0812">Transmembrane</keyword>
<dbReference type="AlphaFoldDB" id="A0A7S3R029"/>
<feature type="region of interest" description="Disordered" evidence="1">
    <location>
        <begin position="280"/>
        <end position="302"/>
    </location>
</feature>
<feature type="region of interest" description="Disordered" evidence="1">
    <location>
        <begin position="365"/>
        <end position="395"/>
    </location>
</feature>
<keyword evidence="2" id="KW-0472">Membrane</keyword>
<accession>A0A7S3R029</accession>
<evidence type="ECO:0000313" key="3">
    <source>
        <dbReference type="EMBL" id="CAE0498059.1"/>
    </source>
</evidence>
<keyword evidence="2" id="KW-1133">Transmembrane helix</keyword>
<gene>
    <name evidence="3" type="ORF">DTER00134_LOCUS13132</name>
</gene>
<feature type="region of interest" description="Disordered" evidence="1">
    <location>
        <begin position="526"/>
        <end position="555"/>
    </location>
</feature>
<evidence type="ECO:0000256" key="2">
    <source>
        <dbReference type="SAM" id="Phobius"/>
    </source>
</evidence>
<feature type="compositionally biased region" description="Polar residues" evidence="1">
    <location>
        <begin position="526"/>
        <end position="535"/>
    </location>
</feature>
<feature type="region of interest" description="Disordered" evidence="1">
    <location>
        <begin position="647"/>
        <end position="678"/>
    </location>
</feature>
<evidence type="ECO:0000256" key="1">
    <source>
        <dbReference type="SAM" id="MobiDB-lite"/>
    </source>
</evidence>
<sequence>MGAEDAKKEMSIERMHSGMARAAPKSTEGTTLSVDEIRHHGSPAWSHSIPDSPKSDWDIMSTGNGINGCLPYNSNEPHPVPGPSPCLWSSDACSNKRYSSQAPASVSAPLLVPEATLAAAAAKIAAADTGAAVNGGSSKQASSDDCVSATTERESPLSSRQAVQLVPITGSQLANAHKSLPDVGTNSECQAIVSKSRLLELQEYTRVETTMPAHEACETVASAASNVSGLVPPSRSLRDRVRLIQERVEALTDDELRSPEGLRRLSSSLLQSCSQSLPLVSDSHQQQQQQQQDHQQQQQQHIQKYLGESSHLLPSRHFLCAQSQSQALEPMWTGDGKSSACVGPVLGSSGLLGWNGEATSGTATLASASKTHRSPRSCQAMPTEYPAPDPQGQQEEAGMDTCYAETEQAAEGVDAPALENGNPPSRRKSLWPPRLEGPFLAPEPSKSQARFNIAAALRDFTVESTTAHLRNMEEPQQAVSATGDEHRMPLLSASSGRAQGVPPQDPGLWTQSESQAAADDLNLPLNTPATLQHAPSNPVHLLPHQPSSGVQGASLQVHGPLQPAYAENSAVKQTEPRGLPKAWVSDHDAPSPQGQRVLKPMACVVDEPACNKAPPLNGCGDFSSPGGMQAPSRHVLQLSSGYGWDVQSSSSNALAPGRSLADMPSSLSTPAGSNRQLPLLAPEGLTSLSRQLSNPDALEQVAQREAHACSGLPARPFLNGGQNSCFQLQFSVHALQQRQQQDQADQGPHVPLATASSAAASRQPPKHYHFLDHLYSMQQQQQQQQQHLSSSFSVPGLDLHRLGDPSLQKVLKDMLEPPRFLGRVSGTSSWLRSEACTSGSNTVPACSRVATSTTGPSLSSRSSADDVAVAVGGLQRALAIASPAGLSVEEMASLQALLDKLAALQQHQQSKQKASNQLDYPTSLQTNKAHTGAKSSFSRPAITPFDAATAVPASRAVGVPQLPPGPRTVAYQHTQPTRIVPFHQALGSNCMPTPSGQECTYPADDSGRYCCKPECAANGNPWWSCETADDQGPVKGGLVIPKSSTSMGKMSGQIPLQGGPVPQTRTVAAAGSTIGVDQGHGAVLGQQGYTDQQHQQQRRVQHKQNPKDTRRHWWNSSAKEGPTEGLRLRVSASHPPSTPGSTGAVGSTLGMQASSSLEEPANLEGVLLWRGESSGPLPLPFTAPSTKGVQAFLLVAGCVVAVFNVLMILLVMLSSQATPN</sequence>
<feature type="region of interest" description="Disordered" evidence="1">
    <location>
        <begin position="1087"/>
        <end position="1124"/>
    </location>
</feature>
<proteinExistence type="predicted"/>
<feature type="compositionally biased region" description="Low complexity" evidence="1">
    <location>
        <begin position="737"/>
        <end position="746"/>
    </location>
</feature>
<name>A0A7S3R029_DUNTE</name>
<feature type="region of interest" description="Disordered" evidence="1">
    <location>
        <begin position="737"/>
        <end position="763"/>
    </location>
</feature>